<keyword evidence="2" id="KW-0226">DNA condensation</keyword>
<dbReference type="PANTHER" id="PTHR33175">
    <property type="entry name" value="DNA-BINDING PROTEIN HU"/>
    <property type="match status" value="1"/>
</dbReference>
<evidence type="ECO:0000256" key="2">
    <source>
        <dbReference type="ARBA" id="ARBA00023067"/>
    </source>
</evidence>
<dbReference type="GO" id="GO:0030527">
    <property type="term" value="F:structural constituent of chromatin"/>
    <property type="evidence" value="ECO:0007669"/>
    <property type="project" value="InterPro"/>
</dbReference>
<dbReference type="CDD" id="cd13831">
    <property type="entry name" value="HU"/>
    <property type="match status" value="1"/>
</dbReference>
<keyword evidence="6" id="KW-1185">Reference proteome</keyword>
<reference evidence="5 6" key="1">
    <citation type="journal article" date="2018" name="Environ. Microbiol.">
        <title>Novel energy conservation strategies and behaviour of Pelotomaculum schinkii driving syntrophic propionate catabolism.</title>
        <authorList>
            <person name="Hidalgo-Ahumada C.A.P."/>
            <person name="Nobu M.K."/>
            <person name="Narihiro T."/>
            <person name="Tamaki H."/>
            <person name="Liu W.T."/>
            <person name="Kamagata Y."/>
            <person name="Stams A.J.M."/>
            <person name="Imachi H."/>
            <person name="Sousa D.Z."/>
        </authorList>
    </citation>
    <scope>NUCLEOTIDE SEQUENCE [LARGE SCALE GENOMIC DNA]</scope>
    <source>
        <strain evidence="5 6">MGP</strain>
    </source>
</reference>
<comment type="similarity">
    <text evidence="1 4">Belongs to the bacterial histone-like protein family.</text>
</comment>
<dbReference type="InterPro" id="IPR000119">
    <property type="entry name" value="Hist_DNA-bd"/>
</dbReference>
<dbReference type="PANTHER" id="PTHR33175:SF3">
    <property type="entry name" value="DNA-BINDING PROTEIN HU-BETA"/>
    <property type="match status" value="1"/>
</dbReference>
<dbReference type="RefSeq" id="WP_134214628.1">
    <property type="nucleotide sequence ID" value="NZ_QFFZ01000037.1"/>
</dbReference>
<dbReference type="GO" id="GO:0030261">
    <property type="term" value="P:chromosome condensation"/>
    <property type="evidence" value="ECO:0007669"/>
    <property type="project" value="UniProtKB-KW"/>
</dbReference>
<evidence type="ECO:0000313" key="5">
    <source>
        <dbReference type="EMBL" id="TEB09838.1"/>
    </source>
</evidence>
<dbReference type="Proteomes" id="UP000297597">
    <property type="component" value="Unassembled WGS sequence"/>
</dbReference>
<evidence type="ECO:0000256" key="1">
    <source>
        <dbReference type="ARBA" id="ARBA00010529"/>
    </source>
</evidence>
<dbReference type="EMBL" id="QFFZ01000037">
    <property type="protein sequence ID" value="TEB09838.1"/>
    <property type="molecule type" value="Genomic_DNA"/>
</dbReference>
<dbReference type="PROSITE" id="PS00045">
    <property type="entry name" value="HISTONE_LIKE"/>
    <property type="match status" value="1"/>
</dbReference>
<dbReference type="AlphaFoldDB" id="A0A4Y7RLH0"/>
<dbReference type="InterPro" id="IPR020816">
    <property type="entry name" value="Histone-like_DNA-bd_CS"/>
</dbReference>
<keyword evidence="3 5" id="KW-0238">DNA-binding</keyword>
<dbReference type="GO" id="GO:0005829">
    <property type="term" value="C:cytosol"/>
    <property type="evidence" value="ECO:0007669"/>
    <property type="project" value="TreeGrafter"/>
</dbReference>
<protein>
    <submittedName>
        <fullName evidence="5">DNA-binding protein HU</fullName>
    </submittedName>
</protein>
<evidence type="ECO:0000256" key="4">
    <source>
        <dbReference type="RuleBase" id="RU003939"/>
    </source>
</evidence>
<name>A0A4Y7RLH0_9FIRM</name>
<sequence>MNKTELVNSVREKANLSLKNFEEALKAVLSTITQTLAKGDKIQLLGFGAFETKERGARKGRNPQNGAEIKISAKRVVVFKPSNALKSRVK</sequence>
<accession>A0A4Y7RLH0</accession>
<proteinExistence type="inferred from homology"/>
<dbReference type="SMART" id="SM00411">
    <property type="entry name" value="BHL"/>
    <property type="match status" value="1"/>
</dbReference>
<dbReference type="GO" id="GO:0003677">
    <property type="term" value="F:DNA binding"/>
    <property type="evidence" value="ECO:0007669"/>
    <property type="project" value="UniProtKB-KW"/>
</dbReference>
<dbReference type="Pfam" id="PF00216">
    <property type="entry name" value="Bac_DNA_binding"/>
    <property type="match status" value="1"/>
</dbReference>
<dbReference type="InterPro" id="IPR010992">
    <property type="entry name" value="IHF-like_DNA-bd_dom_sf"/>
</dbReference>
<dbReference type="PRINTS" id="PR01727">
    <property type="entry name" value="DNABINDINGHU"/>
</dbReference>
<organism evidence="5 6">
    <name type="scientific">Pelotomaculum propionicicum</name>
    <dbReference type="NCBI Taxonomy" id="258475"/>
    <lineage>
        <taxon>Bacteria</taxon>
        <taxon>Bacillati</taxon>
        <taxon>Bacillota</taxon>
        <taxon>Clostridia</taxon>
        <taxon>Eubacteriales</taxon>
        <taxon>Desulfotomaculaceae</taxon>
        <taxon>Pelotomaculum</taxon>
    </lineage>
</organism>
<dbReference type="OrthoDB" id="9799835at2"/>
<gene>
    <name evidence="5" type="primary">hup</name>
    <name evidence="5" type="ORF">Pmgp_02839</name>
</gene>
<comment type="caution">
    <text evidence="5">The sequence shown here is derived from an EMBL/GenBank/DDBJ whole genome shotgun (WGS) entry which is preliminary data.</text>
</comment>
<dbReference type="SUPFAM" id="SSF47729">
    <property type="entry name" value="IHF-like DNA-binding proteins"/>
    <property type="match status" value="1"/>
</dbReference>
<dbReference type="Gene3D" id="4.10.520.10">
    <property type="entry name" value="IHF-like DNA-binding proteins"/>
    <property type="match status" value="1"/>
</dbReference>
<evidence type="ECO:0000313" key="6">
    <source>
        <dbReference type="Proteomes" id="UP000297597"/>
    </source>
</evidence>
<evidence type="ECO:0000256" key="3">
    <source>
        <dbReference type="ARBA" id="ARBA00023125"/>
    </source>
</evidence>